<keyword evidence="2" id="KW-1185">Reference proteome</keyword>
<protein>
    <submittedName>
        <fullName evidence="1">Uncharacterized protein</fullName>
    </submittedName>
</protein>
<evidence type="ECO:0000313" key="1">
    <source>
        <dbReference type="EMBL" id="KAJ9069759.1"/>
    </source>
</evidence>
<dbReference type="Proteomes" id="UP001165960">
    <property type="component" value="Unassembled WGS sequence"/>
</dbReference>
<comment type="caution">
    <text evidence="1">The sequence shown here is derived from an EMBL/GenBank/DDBJ whole genome shotgun (WGS) entry which is preliminary data.</text>
</comment>
<proteinExistence type="predicted"/>
<dbReference type="EMBL" id="QTSX02003610">
    <property type="protein sequence ID" value="KAJ9069759.1"/>
    <property type="molecule type" value="Genomic_DNA"/>
</dbReference>
<organism evidence="1 2">
    <name type="scientific">Entomophthora muscae</name>
    <dbReference type="NCBI Taxonomy" id="34485"/>
    <lineage>
        <taxon>Eukaryota</taxon>
        <taxon>Fungi</taxon>
        <taxon>Fungi incertae sedis</taxon>
        <taxon>Zoopagomycota</taxon>
        <taxon>Entomophthoromycotina</taxon>
        <taxon>Entomophthoromycetes</taxon>
        <taxon>Entomophthorales</taxon>
        <taxon>Entomophthoraceae</taxon>
        <taxon>Entomophthora</taxon>
    </lineage>
</organism>
<evidence type="ECO:0000313" key="2">
    <source>
        <dbReference type="Proteomes" id="UP001165960"/>
    </source>
</evidence>
<name>A0ACC2T553_9FUNG</name>
<accession>A0ACC2T553</accession>
<gene>
    <name evidence="1" type="ORF">DSO57_1015255</name>
</gene>
<sequence>MMLLQVREEQMQERAFPTPAQGPAAGKAESIDPVALSGIDYSGQLSGTHLLGNIPPKRCMAADGFNPVIREPIGTETIPM</sequence>
<reference evidence="1" key="1">
    <citation type="submission" date="2022-04" db="EMBL/GenBank/DDBJ databases">
        <title>Genome of the entomopathogenic fungus Entomophthora muscae.</title>
        <authorList>
            <person name="Elya C."/>
            <person name="Lovett B.R."/>
            <person name="Lee E."/>
            <person name="Macias A.M."/>
            <person name="Hajek A.E."/>
            <person name="De Bivort B.L."/>
            <person name="Kasson M.T."/>
            <person name="De Fine Licht H.H."/>
            <person name="Stajich J.E."/>
        </authorList>
    </citation>
    <scope>NUCLEOTIDE SEQUENCE</scope>
    <source>
        <strain evidence="1">Berkeley</strain>
    </source>
</reference>